<comment type="catalytic activity">
    <reaction evidence="3 5">
        <text>L-methionyl-[protein] + [thioredoxin]-disulfide + H2O = L-methionyl-(S)-S-oxide-[protein] + [thioredoxin]-dithiol</text>
        <dbReference type="Rhea" id="RHEA:14217"/>
        <dbReference type="Rhea" id="RHEA-COMP:10698"/>
        <dbReference type="Rhea" id="RHEA-COMP:10700"/>
        <dbReference type="Rhea" id="RHEA-COMP:12313"/>
        <dbReference type="Rhea" id="RHEA-COMP:12315"/>
        <dbReference type="ChEBI" id="CHEBI:15377"/>
        <dbReference type="ChEBI" id="CHEBI:16044"/>
        <dbReference type="ChEBI" id="CHEBI:29950"/>
        <dbReference type="ChEBI" id="CHEBI:44120"/>
        <dbReference type="ChEBI" id="CHEBI:50058"/>
        <dbReference type="EC" id="1.8.4.11"/>
    </reaction>
</comment>
<name>A0ABX5ET03_9BACL</name>
<dbReference type="SUPFAM" id="SSF55068">
    <property type="entry name" value="Peptide methionine sulfoxide reductase"/>
    <property type="match status" value="1"/>
</dbReference>
<evidence type="ECO:0000256" key="5">
    <source>
        <dbReference type="HAMAP-Rule" id="MF_01401"/>
    </source>
</evidence>
<feature type="active site" evidence="5">
    <location>
        <position position="10"/>
    </location>
</feature>
<proteinExistence type="inferred from homology"/>
<feature type="domain" description="Peptide methionine sulphoxide reductase MsrA" evidence="6">
    <location>
        <begin position="4"/>
        <end position="155"/>
    </location>
</feature>
<dbReference type="Proteomes" id="UP000238836">
    <property type="component" value="Unassembled WGS sequence"/>
</dbReference>
<accession>A0ABX5ET03</accession>
<comment type="caution">
    <text evidence="7">The sequence shown here is derived from an EMBL/GenBank/DDBJ whole genome shotgun (WGS) entry which is preliminary data.</text>
</comment>
<evidence type="ECO:0000256" key="1">
    <source>
        <dbReference type="ARBA" id="ARBA00005591"/>
    </source>
</evidence>
<dbReference type="HAMAP" id="MF_01401">
    <property type="entry name" value="MsrA"/>
    <property type="match status" value="1"/>
</dbReference>
<dbReference type="RefSeq" id="WP_106341437.1">
    <property type="nucleotide sequence ID" value="NZ_PVTZ01000001.1"/>
</dbReference>
<reference evidence="7 8" key="1">
    <citation type="submission" date="2018-03" db="EMBL/GenBank/DDBJ databases">
        <title>Genomic Encyclopedia of Archaeal and Bacterial Type Strains, Phase II (KMG-II): from individual species to whole genera.</title>
        <authorList>
            <person name="Goeker M."/>
        </authorList>
    </citation>
    <scope>NUCLEOTIDE SEQUENCE [LARGE SCALE GENOMIC DNA]</scope>
    <source>
        <strain evidence="7 8">RHA1</strain>
    </source>
</reference>
<evidence type="ECO:0000256" key="2">
    <source>
        <dbReference type="ARBA" id="ARBA00023002"/>
    </source>
</evidence>
<dbReference type="Gene3D" id="3.30.1060.10">
    <property type="entry name" value="Peptide methionine sulphoxide reductase MsrA"/>
    <property type="match status" value="1"/>
</dbReference>
<sequence length="156" mass="17842">MALATFGAGCFWGVEETFRKLPGVLNTAVGYMGGTKENPTYEEVCTDKTGHAEVVQVEFDPEQITYADLLDVFWNNHNPTTLNRQGPDVGTQYRSVIFYHDETQKELAEASKQELDRSGRFKNPIVTQVEPATTFWRAEEYHQRYLQKRGMDSCHL</sequence>
<dbReference type="EMBL" id="PVTZ01000001">
    <property type="protein sequence ID" value="PRZ17083.1"/>
    <property type="molecule type" value="Genomic_DNA"/>
</dbReference>
<evidence type="ECO:0000256" key="4">
    <source>
        <dbReference type="ARBA" id="ARBA00048782"/>
    </source>
</evidence>
<comment type="similarity">
    <text evidence="1 5">Belongs to the MsrA Met sulfoxide reductase family.</text>
</comment>
<dbReference type="EC" id="1.8.4.11" evidence="5"/>
<evidence type="ECO:0000256" key="3">
    <source>
        <dbReference type="ARBA" id="ARBA00047806"/>
    </source>
</evidence>
<dbReference type="Pfam" id="PF01625">
    <property type="entry name" value="PMSR"/>
    <property type="match status" value="1"/>
</dbReference>
<dbReference type="InterPro" id="IPR002569">
    <property type="entry name" value="Met_Sox_Rdtase_MsrA_dom"/>
</dbReference>
<evidence type="ECO:0000313" key="7">
    <source>
        <dbReference type="EMBL" id="PRZ17083.1"/>
    </source>
</evidence>
<comment type="function">
    <text evidence="5">Has an important function as a repair enzyme for proteins that have been inactivated by oxidation. Catalyzes the reversible oxidation-reduction of methionine sulfoxide in proteins to methionine.</text>
</comment>
<keyword evidence="2 5" id="KW-0560">Oxidoreductase</keyword>
<dbReference type="PANTHER" id="PTHR43774">
    <property type="entry name" value="PEPTIDE METHIONINE SULFOXIDE REDUCTASE"/>
    <property type="match status" value="1"/>
</dbReference>
<evidence type="ECO:0000259" key="6">
    <source>
        <dbReference type="Pfam" id="PF01625"/>
    </source>
</evidence>
<dbReference type="InterPro" id="IPR036509">
    <property type="entry name" value="Met_Sox_Rdtase_MsrA_sf"/>
</dbReference>
<protein>
    <recommendedName>
        <fullName evidence="5">Peptide methionine sulfoxide reductase MsrA</fullName>
        <shortName evidence="5">Protein-methionine-S-oxide reductase</shortName>
        <ecNumber evidence="5">1.8.4.11</ecNumber>
    </recommendedName>
    <alternativeName>
        <fullName evidence="5">Peptide-methionine (S)-S-oxide reductase</fullName>
        <shortName evidence="5">Peptide Met(O) reductase</shortName>
    </alternativeName>
</protein>
<gene>
    <name evidence="5" type="primary">msrA</name>
    <name evidence="7" type="ORF">CLV36_101175</name>
</gene>
<comment type="catalytic activity">
    <reaction evidence="4 5">
        <text>[thioredoxin]-disulfide + L-methionine + H2O = L-methionine (S)-S-oxide + [thioredoxin]-dithiol</text>
        <dbReference type="Rhea" id="RHEA:19993"/>
        <dbReference type="Rhea" id="RHEA-COMP:10698"/>
        <dbReference type="Rhea" id="RHEA-COMP:10700"/>
        <dbReference type="ChEBI" id="CHEBI:15377"/>
        <dbReference type="ChEBI" id="CHEBI:29950"/>
        <dbReference type="ChEBI" id="CHEBI:50058"/>
        <dbReference type="ChEBI" id="CHEBI:57844"/>
        <dbReference type="ChEBI" id="CHEBI:58772"/>
        <dbReference type="EC" id="1.8.4.11"/>
    </reaction>
</comment>
<organism evidence="7 8">
    <name type="scientific">Laceyella sediminis</name>
    <dbReference type="NCBI Taxonomy" id="573074"/>
    <lineage>
        <taxon>Bacteria</taxon>
        <taxon>Bacillati</taxon>
        <taxon>Bacillota</taxon>
        <taxon>Bacilli</taxon>
        <taxon>Bacillales</taxon>
        <taxon>Thermoactinomycetaceae</taxon>
        <taxon>Laceyella</taxon>
    </lineage>
</organism>
<keyword evidence="8" id="KW-1185">Reference proteome</keyword>
<dbReference type="PANTHER" id="PTHR43774:SF1">
    <property type="entry name" value="PEPTIDE METHIONINE SULFOXIDE REDUCTASE MSRA 2"/>
    <property type="match status" value="1"/>
</dbReference>
<evidence type="ECO:0000313" key="8">
    <source>
        <dbReference type="Proteomes" id="UP000238836"/>
    </source>
</evidence>
<dbReference type="NCBIfam" id="TIGR00401">
    <property type="entry name" value="msrA"/>
    <property type="match status" value="1"/>
</dbReference>